<dbReference type="eggNOG" id="ENOG502QY8D">
    <property type="taxonomic scope" value="Eukaryota"/>
</dbReference>
<keyword evidence="4" id="KW-1185">Reference proteome</keyword>
<dbReference type="InterPro" id="IPR013989">
    <property type="entry name" value="Dev_and_cell_death_domain"/>
</dbReference>
<reference evidence="3 4" key="2">
    <citation type="submission" date="2013-12" db="EMBL/GenBank/DDBJ databases">
        <authorList>
            <person name="Yu Y."/>
            <person name="Lee S."/>
            <person name="de Baynast K."/>
            <person name="Wissotski M."/>
            <person name="Liu L."/>
            <person name="Talag J."/>
            <person name="Goicoechea J."/>
            <person name="Angelova A."/>
            <person name="Jetty R."/>
            <person name="Kudrna D."/>
            <person name="Golser W."/>
            <person name="Rivera L."/>
            <person name="Zhang J."/>
            <person name="Wing R."/>
        </authorList>
    </citation>
    <scope>NUCLEOTIDE SEQUENCE</scope>
</reference>
<dbReference type="PANTHER" id="PTHR46444:SF19">
    <property type="entry name" value="OS02G0745600 PROTEIN"/>
    <property type="match status" value="1"/>
</dbReference>
<dbReference type="SMART" id="SM00767">
    <property type="entry name" value="DCD"/>
    <property type="match status" value="1"/>
</dbReference>
<dbReference type="STRING" id="77586.A0A0D9VKZ8"/>
<feature type="compositionally biased region" description="Basic residues" evidence="1">
    <location>
        <begin position="107"/>
        <end position="116"/>
    </location>
</feature>
<dbReference type="HOGENOM" id="CLU_045201_1_0_1"/>
<proteinExistence type="predicted"/>
<sequence length="495" mass="56133">MVKTSANPNAKGKAAAASAAISSPKTTPRRVRPKAFKKKAKADAEKQKVAAAKAATTAEASPLKPAEIEKQKVAAAKAATTAEAFALAPALKPAEVTPVAAVAKANGGKRMRRREKMKGTEGDRIKGDEKGGIKEKEKKDDKAREKKGEAGFIFMCSAKTKPECFHNGVFGLPKGKIDVVEKIQPGAKLFLYDFDLKLLYGVYKAKTKGGLDLVRSAFHGKFPAQVKFRVDKDCLPLPESSFKHAIKENYNSKGKFTQELNPRQVHKLLELFKPVSVPQRSMQYAEERRRLDVSEGRRSHYVEERRLPRHTEEMCHLRPIEERRLPYDHEERRHPRYVEDIRHPRYLEETHAITDSMRDPHHFSELQHAPPTYYRHVAPNFDDRYHQPQVDVMYERSAPRAIVEATDREVLLARDYRVPEEIVARSNHVDELYRSYRLATREMDLHHDPSYVTTAYENPRPAYSEIIQMPVSTRANVPGVTVSSLYSFAGAPAYR</sequence>
<organism evidence="3 4">
    <name type="scientific">Leersia perrieri</name>
    <dbReference type="NCBI Taxonomy" id="77586"/>
    <lineage>
        <taxon>Eukaryota</taxon>
        <taxon>Viridiplantae</taxon>
        <taxon>Streptophyta</taxon>
        <taxon>Embryophyta</taxon>
        <taxon>Tracheophyta</taxon>
        <taxon>Spermatophyta</taxon>
        <taxon>Magnoliopsida</taxon>
        <taxon>Liliopsida</taxon>
        <taxon>Poales</taxon>
        <taxon>Poaceae</taxon>
        <taxon>BOP clade</taxon>
        <taxon>Oryzoideae</taxon>
        <taxon>Oryzeae</taxon>
        <taxon>Oryzinae</taxon>
        <taxon>Leersia</taxon>
    </lineage>
</organism>
<feature type="compositionally biased region" description="Basic and acidic residues" evidence="1">
    <location>
        <begin position="117"/>
        <end position="143"/>
    </location>
</feature>
<feature type="compositionally biased region" description="Low complexity" evidence="1">
    <location>
        <begin position="49"/>
        <end position="60"/>
    </location>
</feature>
<dbReference type="EnsemblPlants" id="LPERR02G26530.1">
    <property type="protein sequence ID" value="LPERR02G26530.1"/>
    <property type="gene ID" value="LPERR02G26530"/>
</dbReference>
<reference evidence="3 4" key="1">
    <citation type="submission" date="2012-08" db="EMBL/GenBank/DDBJ databases">
        <title>Oryza genome evolution.</title>
        <authorList>
            <person name="Wing R.A."/>
        </authorList>
    </citation>
    <scope>NUCLEOTIDE SEQUENCE</scope>
</reference>
<evidence type="ECO:0000259" key="2">
    <source>
        <dbReference type="PROSITE" id="PS51222"/>
    </source>
</evidence>
<feature type="compositionally biased region" description="Low complexity" evidence="1">
    <location>
        <begin position="1"/>
        <end position="24"/>
    </location>
</feature>
<dbReference type="PROSITE" id="PS51222">
    <property type="entry name" value="DCD"/>
    <property type="match status" value="1"/>
</dbReference>
<reference evidence="3" key="3">
    <citation type="submission" date="2015-04" db="UniProtKB">
        <authorList>
            <consortium name="EnsemblPlants"/>
        </authorList>
    </citation>
    <scope>IDENTIFICATION</scope>
</reference>
<dbReference type="AlphaFoldDB" id="A0A0D9VKZ8"/>
<evidence type="ECO:0000313" key="4">
    <source>
        <dbReference type="Proteomes" id="UP000032180"/>
    </source>
</evidence>
<dbReference type="PANTHER" id="PTHR46444">
    <property type="entry name" value="DCD (DEVELOPMENT AND CELL DEATH) DOMAIN PROTEIN-RELATED"/>
    <property type="match status" value="1"/>
</dbReference>
<evidence type="ECO:0000313" key="3">
    <source>
        <dbReference type="EnsemblPlants" id="LPERR02G26530.1"/>
    </source>
</evidence>
<feature type="region of interest" description="Disordered" evidence="1">
    <location>
        <begin position="105"/>
        <end position="143"/>
    </location>
</feature>
<feature type="region of interest" description="Disordered" evidence="1">
    <location>
        <begin position="1"/>
        <end position="71"/>
    </location>
</feature>
<feature type="compositionally biased region" description="Basic residues" evidence="1">
    <location>
        <begin position="27"/>
        <end position="40"/>
    </location>
</feature>
<dbReference type="Gramene" id="LPERR02G26530.2">
    <property type="protein sequence ID" value="LPERR02G26530.2"/>
    <property type="gene ID" value="LPERR02G26530"/>
</dbReference>
<dbReference type="Pfam" id="PF10539">
    <property type="entry name" value="Dev_Cell_Death"/>
    <property type="match status" value="1"/>
</dbReference>
<accession>A0A0D9VKZ8</accession>
<dbReference type="EnsemblPlants" id="LPERR02G26530.2">
    <property type="protein sequence ID" value="LPERR02G26530.2"/>
    <property type="gene ID" value="LPERR02G26530"/>
</dbReference>
<dbReference type="Proteomes" id="UP000032180">
    <property type="component" value="Chromosome 2"/>
</dbReference>
<protein>
    <recommendedName>
        <fullName evidence="2">DCD domain-containing protein</fullName>
    </recommendedName>
</protein>
<evidence type="ECO:0000256" key="1">
    <source>
        <dbReference type="SAM" id="MobiDB-lite"/>
    </source>
</evidence>
<feature type="domain" description="DCD" evidence="2">
    <location>
        <begin position="147"/>
        <end position="274"/>
    </location>
</feature>
<dbReference type="Gramene" id="LPERR02G26530.1">
    <property type="protein sequence ID" value="LPERR02G26530.1"/>
    <property type="gene ID" value="LPERR02G26530"/>
</dbReference>
<name>A0A0D9VKZ8_9ORYZ</name>